<accession>A0A921LBP9</accession>
<dbReference type="InterPro" id="IPR044925">
    <property type="entry name" value="His-Me_finger_sf"/>
</dbReference>
<dbReference type="GO" id="GO:0016788">
    <property type="term" value="F:hydrolase activity, acting on ester bonds"/>
    <property type="evidence" value="ECO:0007669"/>
    <property type="project" value="InterPro"/>
</dbReference>
<dbReference type="InterPro" id="IPR003615">
    <property type="entry name" value="HNH_nuc"/>
</dbReference>
<organism evidence="3 4">
    <name type="scientific">Companilactobacillus farciminis</name>
    <dbReference type="NCBI Taxonomy" id="1612"/>
    <lineage>
        <taxon>Bacteria</taxon>
        <taxon>Bacillati</taxon>
        <taxon>Bacillota</taxon>
        <taxon>Bacilli</taxon>
        <taxon>Lactobacillales</taxon>
        <taxon>Lactobacillaceae</taxon>
        <taxon>Companilactobacillus</taxon>
    </lineage>
</organism>
<name>A0A921LBP9_9LACO</name>
<keyword evidence="3" id="KW-0540">Nuclease</keyword>
<feature type="domain" description="HNH nuclease" evidence="2">
    <location>
        <begin position="69"/>
        <end position="105"/>
    </location>
</feature>
<feature type="domain" description="NUMOD4" evidence="1">
    <location>
        <begin position="2"/>
        <end position="60"/>
    </location>
</feature>
<evidence type="ECO:0000259" key="2">
    <source>
        <dbReference type="Pfam" id="PF13392"/>
    </source>
</evidence>
<proteinExistence type="predicted"/>
<dbReference type="SMART" id="SM00497">
    <property type="entry name" value="IENR1"/>
    <property type="match status" value="1"/>
</dbReference>
<sequence>MEKFKPIKKYEGIYEVSNTGNVRTVEGKTTYTEHHGIRHWKQRVLKPKTDKDGYKRVSLWKDGNCKDFLVHRLVAETFKEKIPNKDIVNHLDGNPSNNNASNLEWTDYSGNLLHAYLNDLNQEAKSLVLYNPATKEIKFFYSENEASRFLNHSNGYVSDALNKGKTKFGSYKVYLPLGDK</sequence>
<protein>
    <submittedName>
        <fullName evidence="3">NUMOD4 motif-containing HNH endonuclease</fullName>
    </submittedName>
</protein>
<dbReference type="EMBL" id="DYWC01000177">
    <property type="protein sequence ID" value="HJF87301.1"/>
    <property type="molecule type" value="Genomic_DNA"/>
</dbReference>
<dbReference type="GO" id="GO:0004519">
    <property type="term" value="F:endonuclease activity"/>
    <property type="evidence" value="ECO:0007669"/>
    <property type="project" value="UniProtKB-KW"/>
</dbReference>
<dbReference type="Proteomes" id="UP000747013">
    <property type="component" value="Unassembled WGS sequence"/>
</dbReference>
<evidence type="ECO:0000313" key="3">
    <source>
        <dbReference type="EMBL" id="HJF87301.1"/>
    </source>
</evidence>
<dbReference type="InterPro" id="IPR003647">
    <property type="entry name" value="Intron_nuc_1_rpt"/>
</dbReference>
<dbReference type="InterPro" id="IPR010902">
    <property type="entry name" value="NUMOD4"/>
</dbReference>
<dbReference type="SUPFAM" id="SSF54060">
    <property type="entry name" value="His-Me finger endonucleases"/>
    <property type="match status" value="1"/>
</dbReference>
<reference evidence="3" key="1">
    <citation type="journal article" date="2021" name="PeerJ">
        <title>Extensive microbial diversity within the chicken gut microbiome revealed by metagenomics and culture.</title>
        <authorList>
            <person name="Gilroy R."/>
            <person name="Ravi A."/>
            <person name="Getino M."/>
            <person name="Pursley I."/>
            <person name="Horton D.L."/>
            <person name="Alikhan N.F."/>
            <person name="Baker D."/>
            <person name="Gharbi K."/>
            <person name="Hall N."/>
            <person name="Watson M."/>
            <person name="Adriaenssens E.M."/>
            <person name="Foster-Nyarko E."/>
            <person name="Jarju S."/>
            <person name="Secka A."/>
            <person name="Antonio M."/>
            <person name="Oren A."/>
            <person name="Chaudhuri R.R."/>
            <person name="La Ragione R."/>
            <person name="Hildebrand F."/>
            <person name="Pallen M.J."/>
        </authorList>
    </citation>
    <scope>NUCLEOTIDE SEQUENCE</scope>
    <source>
        <strain evidence="3">7886</strain>
    </source>
</reference>
<evidence type="ECO:0000313" key="4">
    <source>
        <dbReference type="Proteomes" id="UP000747013"/>
    </source>
</evidence>
<reference evidence="3" key="2">
    <citation type="submission" date="2021-09" db="EMBL/GenBank/DDBJ databases">
        <authorList>
            <person name="Gilroy R."/>
        </authorList>
    </citation>
    <scope>NUCLEOTIDE SEQUENCE</scope>
    <source>
        <strain evidence="3">7886</strain>
    </source>
</reference>
<dbReference type="AlphaFoldDB" id="A0A921LBP9"/>
<dbReference type="Pfam" id="PF13392">
    <property type="entry name" value="HNH_3"/>
    <property type="match status" value="1"/>
</dbReference>
<dbReference type="Pfam" id="PF07463">
    <property type="entry name" value="NUMOD4"/>
    <property type="match status" value="1"/>
</dbReference>
<comment type="caution">
    <text evidence="3">The sequence shown here is derived from an EMBL/GenBank/DDBJ whole genome shotgun (WGS) entry which is preliminary data.</text>
</comment>
<gene>
    <name evidence="3" type="ORF">K8V88_07670</name>
</gene>
<dbReference type="Gene3D" id="3.90.75.20">
    <property type="match status" value="1"/>
</dbReference>
<keyword evidence="3" id="KW-0255">Endonuclease</keyword>
<evidence type="ECO:0000259" key="1">
    <source>
        <dbReference type="Pfam" id="PF07463"/>
    </source>
</evidence>
<keyword evidence="3" id="KW-0378">Hydrolase</keyword>